<reference evidence="3 4" key="1">
    <citation type="submission" date="2024-09" db="EMBL/GenBank/DDBJ databases">
        <authorList>
            <person name="Sun Q."/>
            <person name="Mori K."/>
        </authorList>
    </citation>
    <scope>NUCLEOTIDE SEQUENCE [LARGE SCALE GENOMIC DNA]</scope>
    <source>
        <strain evidence="3 4">CECT 8064</strain>
    </source>
</reference>
<evidence type="ECO:0000313" key="4">
    <source>
        <dbReference type="Proteomes" id="UP001589645"/>
    </source>
</evidence>
<keyword evidence="4" id="KW-1185">Reference proteome</keyword>
<accession>A0ABV5HQ15</accession>
<dbReference type="EMBL" id="JBHMEP010000005">
    <property type="protein sequence ID" value="MFB9136324.1"/>
    <property type="molecule type" value="Genomic_DNA"/>
</dbReference>
<sequence length="653" mass="72911">MKKAGFGLLWLLLLLAVVLSAAFGALYTPYATPLVNRLLQYAPITIHAQRIEYQYPAHFTLNHVQLEKSTIQVDQVQAWLSVPKWLDGEWQFDSILLDGLDLTTEQLSDIAQDARHIDTQQLAIKNLKLTAQNWQIHELSIQVQKPQWLSTQQTLPYGNLQISAGVWRIHDQTLSDILIDAEYRQQNSTIYGASFHWRDAMISGQAEQYSQGWSLVNATINQLQLADNQPLLDLLDLWSPYTHHLFHINSLDLLNSSFTLQGYRFNNADISLEDIDLNHSLYQQPKASISFNAESLDGEQWRFIEPSANIAFANQRIEIEDFDTEFEQGRLQLAATITPEELIFHHLNLSDVKILERSEHYVQHVRQWLKRFSYVKLDQLNVQRGQIIQTDLAPYWQLTGINASGSQLSLVEHHQLGLWSGQAELSANNLSYDQVYGSQGIVELSADQGRWQIDRLFVPLRQGYVDLVASGDLNAISQPWTLTATGDGLPLSLGQRYFSTPVELSGFAEFNATLRGLAGDDSMLAHSLSGDIAGSIREGQIQMPVTVEATPARSQFEFSTINLHADRGRMTVRSEASEGASLLGELDLVNQQSSTLALTIDGECGKFHANLATGTLKAISKSCPSVLPDPAPSAKLQQSSAAEDHTSDAAIID</sequence>
<protein>
    <submittedName>
        <fullName evidence="3">AsmA family protein</fullName>
    </submittedName>
</protein>
<evidence type="ECO:0000259" key="2">
    <source>
        <dbReference type="Pfam" id="PF05170"/>
    </source>
</evidence>
<dbReference type="InterPro" id="IPR007844">
    <property type="entry name" value="AsmA"/>
</dbReference>
<feature type="region of interest" description="Disordered" evidence="1">
    <location>
        <begin position="629"/>
        <end position="653"/>
    </location>
</feature>
<evidence type="ECO:0000256" key="1">
    <source>
        <dbReference type="SAM" id="MobiDB-lite"/>
    </source>
</evidence>
<feature type="domain" description="AsmA" evidence="2">
    <location>
        <begin position="4"/>
        <end position="571"/>
    </location>
</feature>
<name>A0ABV5HQ15_9VIBR</name>
<evidence type="ECO:0000313" key="3">
    <source>
        <dbReference type="EMBL" id="MFB9136324.1"/>
    </source>
</evidence>
<dbReference type="RefSeq" id="WP_390194445.1">
    <property type="nucleotide sequence ID" value="NZ_JBHMEP010000005.1"/>
</dbReference>
<comment type="caution">
    <text evidence="3">The sequence shown here is derived from an EMBL/GenBank/DDBJ whole genome shotgun (WGS) entry which is preliminary data.</text>
</comment>
<gene>
    <name evidence="3" type="ORF">ACFFUV_15240</name>
</gene>
<dbReference type="Pfam" id="PF05170">
    <property type="entry name" value="AsmA"/>
    <property type="match status" value="1"/>
</dbReference>
<proteinExistence type="predicted"/>
<dbReference type="Proteomes" id="UP001589645">
    <property type="component" value="Unassembled WGS sequence"/>
</dbReference>
<organism evidence="3 4">
    <name type="scientific">Vibrio olivae</name>
    <dbReference type="NCBI Taxonomy" id="1243002"/>
    <lineage>
        <taxon>Bacteria</taxon>
        <taxon>Pseudomonadati</taxon>
        <taxon>Pseudomonadota</taxon>
        <taxon>Gammaproteobacteria</taxon>
        <taxon>Vibrionales</taxon>
        <taxon>Vibrionaceae</taxon>
        <taxon>Vibrio</taxon>
    </lineage>
</organism>